<evidence type="ECO:0000256" key="2">
    <source>
        <dbReference type="PROSITE-ProRule" id="PRU00335"/>
    </source>
</evidence>
<dbReference type="AlphaFoldDB" id="A0A4R4FFC4"/>
<protein>
    <submittedName>
        <fullName evidence="4">TetR/AcrR family transcriptional regulator</fullName>
    </submittedName>
</protein>
<proteinExistence type="predicted"/>
<organism evidence="4 5">
    <name type="scientific">Extibacter muris</name>
    <dbReference type="NCBI Taxonomy" id="1796622"/>
    <lineage>
        <taxon>Bacteria</taxon>
        <taxon>Bacillati</taxon>
        <taxon>Bacillota</taxon>
        <taxon>Clostridia</taxon>
        <taxon>Lachnospirales</taxon>
        <taxon>Lachnospiraceae</taxon>
        <taxon>Extibacter</taxon>
    </lineage>
</organism>
<evidence type="ECO:0000313" key="4">
    <source>
        <dbReference type="EMBL" id="TDA21463.1"/>
    </source>
</evidence>
<keyword evidence="1 2" id="KW-0238">DNA-binding</keyword>
<dbReference type="GO" id="GO:0003677">
    <property type="term" value="F:DNA binding"/>
    <property type="evidence" value="ECO:0007669"/>
    <property type="project" value="UniProtKB-UniRule"/>
</dbReference>
<name>A0A4R4FFC4_9FIRM</name>
<reference evidence="4 5" key="1">
    <citation type="journal article" date="2016" name="Nat. Microbiol.">
        <title>The Mouse Intestinal Bacterial Collection (miBC) provides host-specific insight into cultured diversity and functional potential of the gut microbiota.</title>
        <authorList>
            <person name="Lagkouvardos I."/>
            <person name="Pukall R."/>
            <person name="Abt B."/>
            <person name="Foesel B.U."/>
            <person name="Meier-Kolthoff J.P."/>
            <person name="Kumar N."/>
            <person name="Bresciani A."/>
            <person name="Martinez I."/>
            <person name="Just S."/>
            <person name="Ziegler C."/>
            <person name="Brugiroux S."/>
            <person name="Garzetti D."/>
            <person name="Wenning M."/>
            <person name="Bui T.P."/>
            <person name="Wang J."/>
            <person name="Hugenholtz F."/>
            <person name="Plugge C.M."/>
            <person name="Peterson D.A."/>
            <person name="Hornef M.W."/>
            <person name="Baines J.F."/>
            <person name="Smidt H."/>
            <person name="Walter J."/>
            <person name="Kristiansen K."/>
            <person name="Nielsen H.B."/>
            <person name="Haller D."/>
            <person name="Overmann J."/>
            <person name="Stecher B."/>
            <person name="Clavel T."/>
        </authorList>
    </citation>
    <scope>NUCLEOTIDE SEQUENCE [LARGE SCALE GENOMIC DNA]</scope>
    <source>
        <strain evidence="4 5">DSM 28560</strain>
    </source>
</reference>
<evidence type="ECO:0000313" key="5">
    <source>
        <dbReference type="Proteomes" id="UP000295710"/>
    </source>
</evidence>
<keyword evidence="5" id="KW-1185">Reference proteome</keyword>
<feature type="domain" description="HTH tetR-type" evidence="3">
    <location>
        <begin position="8"/>
        <end position="69"/>
    </location>
</feature>
<dbReference type="InterPro" id="IPR001647">
    <property type="entry name" value="HTH_TetR"/>
</dbReference>
<dbReference type="PANTHER" id="PTHR43479:SF11">
    <property type="entry name" value="ACREF_ENVCD OPERON REPRESSOR-RELATED"/>
    <property type="match status" value="1"/>
</dbReference>
<dbReference type="EMBL" id="SMMX01000008">
    <property type="protein sequence ID" value="TDA21463.1"/>
    <property type="molecule type" value="Genomic_DNA"/>
</dbReference>
<dbReference type="InterPro" id="IPR050624">
    <property type="entry name" value="HTH-type_Tx_Regulator"/>
</dbReference>
<evidence type="ECO:0000259" key="3">
    <source>
        <dbReference type="PROSITE" id="PS50977"/>
    </source>
</evidence>
<gene>
    <name evidence="4" type="ORF">E1963_10600</name>
</gene>
<dbReference type="Gene3D" id="1.10.357.10">
    <property type="entry name" value="Tetracycline Repressor, domain 2"/>
    <property type="match status" value="1"/>
</dbReference>
<dbReference type="InterPro" id="IPR009057">
    <property type="entry name" value="Homeodomain-like_sf"/>
</dbReference>
<sequence>MPRNKYPEETVQKILDVSLKLFLEKGYEQTTILDIVNNLGGLSRGAFYHHFKSKDEVLNALSDKMFFENNPFEQVKNEKGLNGLEKIQKVIKSQFQNQDLQEINAMTVPLANNPRILAEYIASNQSVLAPLFEELVQEAIQDGSIKNIKYPKAFSSLFAMIIDVWFMPTICPCSKEELLERLYLIKEMLDVLGVPILDEEIIQLSKHKIQQVMETIEKE</sequence>
<dbReference type="PROSITE" id="PS50977">
    <property type="entry name" value="HTH_TETR_2"/>
    <property type="match status" value="1"/>
</dbReference>
<accession>A0A4R4FFC4</accession>
<dbReference type="RefSeq" id="WP_132277817.1">
    <property type="nucleotide sequence ID" value="NZ_JAOBST010000036.1"/>
</dbReference>
<comment type="caution">
    <text evidence="4">The sequence shown here is derived from an EMBL/GenBank/DDBJ whole genome shotgun (WGS) entry which is preliminary data.</text>
</comment>
<dbReference type="Proteomes" id="UP000295710">
    <property type="component" value="Unassembled WGS sequence"/>
</dbReference>
<dbReference type="SUPFAM" id="SSF46689">
    <property type="entry name" value="Homeodomain-like"/>
    <property type="match status" value="1"/>
</dbReference>
<dbReference type="Pfam" id="PF00440">
    <property type="entry name" value="TetR_N"/>
    <property type="match status" value="1"/>
</dbReference>
<feature type="DNA-binding region" description="H-T-H motif" evidence="2">
    <location>
        <begin position="32"/>
        <end position="51"/>
    </location>
</feature>
<evidence type="ECO:0000256" key="1">
    <source>
        <dbReference type="ARBA" id="ARBA00023125"/>
    </source>
</evidence>
<dbReference type="PANTHER" id="PTHR43479">
    <property type="entry name" value="ACREF/ENVCD OPERON REPRESSOR-RELATED"/>
    <property type="match status" value="1"/>
</dbReference>